<dbReference type="AlphaFoldDB" id="A0A5B8UZ33"/>
<gene>
    <name evidence="1" type="ORF">FRZ54_18425</name>
</gene>
<reference evidence="1 2" key="1">
    <citation type="journal article" date="2017" name="Curr. Microbiol.">
        <title>Mucilaginibacter ginsenosidivorans sp. nov., Isolated from Soil of Ginseng Field.</title>
        <authorList>
            <person name="Kim M.M."/>
            <person name="Siddiqi M.Z."/>
            <person name="Im W.T."/>
        </authorList>
    </citation>
    <scope>NUCLEOTIDE SEQUENCE [LARGE SCALE GENOMIC DNA]</scope>
    <source>
        <strain evidence="1 2">Gsoil 3017</strain>
    </source>
</reference>
<dbReference type="SUPFAM" id="SSF55144">
    <property type="entry name" value="LigT-like"/>
    <property type="match status" value="1"/>
</dbReference>
<proteinExistence type="predicted"/>
<dbReference type="EMBL" id="CP042436">
    <property type="protein sequence ID" value="QEC64467.1"/>
    <property type="molecule type" value="Genomic_DNA"/>
</dbReference>
<keyword evidence="2" id="KW-1185">Reference proteome</keyword>
<organism evidence="1 2">
    <name type="scientific">Mucilaginibacter ginsenosidivorans</name>
    <dbReference type="NCBI Taxonomy" id="398053"/>
    <lineage>
        <taxon>Bacteria</taxon>
        <taxon>Pseudomonadati</taxon>
        <taxon>Bacteroidota</taxon>
        <taxon>Sphingobacteriia</taxon>
        <taxon>Sphingobacteriales</taxon>
        <taxon>Sphingobacteriaceae</taxon>
        <taxon>Mucilaginibacter</taxon>
    </lineage>
</organism>
<dbReference type="KEGG" id="mgin:FRZ54_18425"/>
<dbReference type="GO" id="GO:0016874">
    <property type="term" value="F:ligase activity"/>
    <property type="evidence" value="ECO:0007669"/>
    <property type="project" value="UniProtKB-KW"/>
</dbReference>
<dbReference type="InterPro" id="IPR050580">
    <property type="entry name" value="2H_phosphoesterase_YjcG-like"/>
</dbReference>
<accession>A0A5B8UZ33</accession>
<evidence type="ECO:0000313" key="1">
    <source>
        <dbReference type="EMBL" id="QEC64467.1"/>
    </source>
</evidence>
<name>A0A5B8UZ33_9SPHI</name>
<evidence type="ECO:0000313" key="2">
    <source>
        <dbReference type="Proteomes" id="UP000321479"/>
    </source>
</evidence>
<dbReference type="Gene3D" id="3.90.1140.10">
    <property type="entry name" value="Cyclic phosphodiesterase"/>
    <property type="match status" value="1"/>
</dbReference>
<dbReference type="PANTHER" id="PTHR40037:SF1">
    <property type="entry name" value="PHOSPHOESTERASE SAOUHSC_00951-RELATED"/>
    <property type="match status" value="1"/>
</dbReference>
<sequence length="204" mass="24461">METYKDYMIILTPPIHIAEQVKKYKHAAQRLIGDFESMHSKAHISLKRLHRQKPYWTEPLFDKLEKELSLLEPVTLQLNGFATFLPTDFTTIYAAILSTPEMEDWFKRLRQCLGEKKAVPHITIARQVPNDKARKLWPKFKDRPWNEEFEVKYLTILHRSTYEHDRTWEIFRQIPFKGKPEWNVLPEKRKEIVKPVDENQTSLF</sequence>
<dbReference type="Pfam" id="PF13563">
    <property type="entry name" value="2_5_RNA_ligase2"/>
    <property type="match status" value="1"/>
</dbReference>
<dbReference type="Proteomes" id="UP000321479">
    <property type="component" value="Chromosome"/>
</dbReference>
<dbReference type="InterPro" id="IPR009097">
    <property type="entry name" value="Cyclic_Pdiesterase"/>
</dbReference>
<dbReference type="PANTHER" id="PTHR40037">
    <property type="entry name" value="PHOSPHOESTERASE YJCG-RELATED"/>
    <property type="match status" value="1"/>
</dbReference>
<keyword evidence="1" id="KW-0436">Ligase</keyword>
<protein>
    <submittedName>
        <fullName evidence="1">2'-5' RNA ligase family protein</fullName>
    </submittedName>
</protein>
<dbReference type="OrthoDB" id="1351981at2"/>
<dbReference type="RefSeq" id="WP_147033301.1">
    <property type="nucleotide sequence ID" value="NZ_CP042436.1"/>
</dbReference>